<dbReference type="SUPFAM" id="SSF56112">
    <property type="entry name" value="Protein kinase-like (PK-like)"/>
    <property type="match status" value="1"/>
</dbReference>
<accession>S9PEP6</accession>
<dbReference type="SUPFAM" id="SSF56436">
    <property type="entry name" value="C-type lectin-like"/>
    <property type="match status" value="1"/>
</dbReference>
<gene>
    <name evidence="8" type="ORF">D187_006275</name>
</gene>
<sequence>MLCQRCGSPVPDNSASCTTCGLKLAGASAGAAPRRRTATVEAPYKPGDTFARRYAIREVIGPGPVGHVFRAQDLEMDVEVALKIINPRLVQMQEERTQFSLALRAGKKLTHPHHMRVYEEGEDRNRPFFTTQLLEEGTTLRRKIEQRVSQGQRFSLKEVEALLVQLAEALDSAHRYGPHSDLKPENIFLLSDQLKVTDYGLALGIPRLPYIQAQKAWKVGCYLAPEYFEGGELDTRMDLYALGIIVGEMLTGQTPEEGEVSELLAYEADLPSGIEALYRRATNANPLARPKSAGEFLSDFTAALSSRPRPAAVRPATQGPGRSKARQQVPFSLTAELATAAPRPNSLPPPVPTTELPALGPPTVQVPTVGHGPPPDADDDDTAVDEVPKVTQEAPVSERTTLELPQVSVTEEIVPPDATQKLDSEALAALMDTDRSPVASAAPAPAPKARAQPVARAEPRPAAKAAAPSSRAATRTDPVIPAVRPSLLSRLWMPLLAVGGLGLGAMAGYGLLKWRQASQAPAAPVAGAPSVAAPREDAAGAEPLLPASECPKGMRRVSGGTFKMGKETAEEGTAAEPLLMPRQVATFCIDEFEFPNQAGAVPRVGVTWEEARAECGKLGKRLCSEDEWEKACKGPGSLRYPYGATFDAKGCNTQGNAGEPAASGSFARCRSGYGVADMSGNVAEWTSSSMGGADRVQKGGAFDRQQPSVRCSARMSAEPDSGSASVGFRCCKGEP</sequence>
<evidence type="ECO:0000313" key="9">
    <source>
        <dbReference type="Proteomes" id="UP000011682"/>
    </source>
</evidence>
<dbReference type="PROSITE" id="PS50011">
    <property type="entry name" value="PROTEIN_KINASE_DOM"/>
    <property type="match status" value="1"/>
</dbReference>
<dbReference type="Gene3D" id="1.10.510.10">
    <property type="entry name" value="Transferase(Phosphotransferase) domain 1"/>
    <property type="match status" value="1"/>
</dbReference>
<dbReference type="InterPro" id="IPR005532">
    <property type="entry name" value="SUMF_dom"/>
</dbReference>
<dbReference type="Pfam" id="PF00069">
    <property type="entry name" value="Pkinase"/>
    <property type="match status" value="1"/>
</dbReference>
<feature type="region of interest" description="Disordered" evidence="6">
    <location>
        <begin position="434"/>
        <end position="477"/>
    </location>
</feature>
<dbReference type="CDD" id="cd14014">
    <property type="entry name" value="STKc_PknB_like"/>
    <property type="match status" value="1"/>
</dbReference>
<dbReference type="eggNOG" id="COG0515">
    <property type="taxonomic scope" value="Bacteria"/>
</dbReference>
<organism evidence="8 9">
    <name type="scientific">Cystobacter fuscus (strain ATCC 25194 / DSM 2262 / NBRC 100088 / M29)</name>
    <dbReference type="NCBI Taxonomy" id="1242864"/>
    <lineage>
        <taxon>Bacteria</taxon>
        <taxon>Pseudomonadati</taxon>
        <taxon>Myxococcota</taxon>
        <taxon>Myxococcia</taxon>
        <taxon>Myxococcales</taxon>
        <taxon>Cystobacterineae</taxon>
        <taxon>Archangiaceae</taxon>
        <taxon>Cystobacter</taxon>
    </lineage>
</organism>
<dbReference type="GO" id="GO:0004674">
    <property type="term" value="F:protein serine/threonine kinase activity"/>
    <property type="evidence" value="ECO:0007669"/>
    <property type="project" value="UniProtKB-EC"/>
</dbReference>
<evidence type="ECO:0000256" key="5">
    <source>
        <dbReference type="ARBA" id="ARBA00022840"/>
    </source>
</evidence>
<keyword evidence="5" id="KW-0067">ATP-binding</keyword>
<dbReference type="PANTHER" id="PTHR43671">
    <property type="entry name" value="SERINE/THREONINE-PROTEIN KINASE NEK"/>
    <property type="match status" value="1"/>
</dbReference>
<comment type="caution">
    <text evidence="8">The sequence shown here is derived from an EMBL/GenBank/DDBJ whole genome shotgun (WGS) entry which is preliminary data.</text>
</comment>
<feature type="region of interest" description="Disordered" evidence="6">
    <location>
        <begin position="687"/>
        <end position="726"/>
    </location>
</feature>
<dbReference type="InterPro" id="IPR050660">
    <property type="entry name" value="NEK_Ser/Thr_kinase"/>
</dbReference>
<feature type="region of interest" description="Disordered" evidence="6">
    <location>
        <begin position="307"/>
        <end position="382"/>
    </location>
</feature>
<feature type="compositionally biased region" description="Low complexity" evidence="6">
    <location>
        <begin position="436"/>
        <end position="473"/>
    </location>
</feature>
<keyword evidence="2" id="KW-0808">Transferase</keyword>
<dbReference type="eggNOG" id="COG1262">
    <property type="taxonomic scope" value="Bacteria"/>
</dbReference>
<name>S9PEP6_CYSF2</name>
<dbReference type="EMBL" id="ANAH02000006">
    <property type="protein sequence ID" value="EPX62865.1"/>
    <property type="molecule type" value="Genomic_DNA"/>
</dbReference>
<evidence type="ECO:0000256" key="4">
    <source>
        <dbReference type="ARBA" id="ARBA00022777"/>
    </source>
</evidence>
<keyword evidence="9" id="KW-1185">Reference proteome</keyword>
<proteinExistence type="predicted"/>
<keyword evidence="4 8" id="KW-0418">Kinase</keyword>
<dbReference type="RefSeq" id="WP_020917948.1">
    <property type="nucleotide sequence ID" value="NZ_ANAH02000006.1"/>
</dbReference>
<dbReference type="Pfam" id="PF03781">
    <property type="entry name" value="FGE-sulfatase"/>
    <property type="match status" value="1"/>
</dbReference>
<evidence type="ECO:0000259" key="7">
    <source>
        <dbReference type="PROSITE" id="PS50011"/>
    </source>
</evidence>
<evidence type="ECO:0000256" key="6">
    <source>
        <dbReference type="SAM" id="MobiDB-lite"/>
    </source>
</evidence>
<evidence type="ECO:0000256" key="3">
    <source>
        <dbReference type="ARBA" id="ARBA00022741"/>
    </source>
</evidence>
<evidence type="ECO:0000313" key="8">
    <source>
        <dbReference type="EMBL" id="EPX62865.1"/>
    </source>
</evidence>
<evidence type="ECO:0000256" key="2">
    <source>
        <dbReference type="ARBA" id="ARBA00022679"/>
    </source>
</evidence>
<reference evidence="8" key="1">
    <citation type="submission" date="2013-05" db="EMBL/GenBank/DDBJ databases">
        <title>Genome assembly of Cystobacter fuscus DSM 2262.</title>
        <authorList>
            <person name="Sharma G."/>
            <person name="Khatri I."/>
            <person name="Kaur C."/>
            <person name="Mayilraj S."/>
            <person name="Subramanian S."/>
        </authorList>
    </citation>
    <scope>NUCLEOTIDE SEQUENCE [LARGE SCALE GENOMIC DNA]</scope>
    <source>
        <strain evidence="8">DSM 2262</strain>
    </source>
</reference>
<dbReference type="SMART" id="SM00220">
    <property type="entry name" value="S_TKc"/>
    <property type="match status" value="1"/>
</dbReference>
<dbReference type="AlphaFoldDB" id="S9PEP6"/>
<dbReference type="PANTHER" id="PTHR43671:SF13">
    <property type="entry name" value="SERINE_THREONINE-PROTEIN KINASE NEK2"/>
    <property type="match status" value="1"/>
</dbReference>
<dbReference type="Gene3D" id="3.90.1580.10">
    <property type="entry name" value="paralog of FGE (formylglycine-generating enzyme)"/>
    <property type="match status" value="1"/>
</dbReference>
<dbReference type="Proteomes" id="UP000011682">
    <property type="component" value="Unassembled WGS sequence"/>
</dbReference>
<dbReference type="OrthoDB" id="9804878at2"/>
<dbReference type="EC" id="2.7.11.1" evidence="1"/>
<dbReference type="InterPro" id="IPR016187">
    <property type="entry name" value="CTDL_fold"/>
</dbReference>
<dbReference type="InterPro" id="IPR000719">
    <property type="entry name" value="Prot_kinase_dom"/>
</dbReference>
<dbReference type="GO" id="GO:0005524">
    <property type="term" value="F:ATP binding"/>
    <property type="evidence" value="ECO:0007669"/>
    <property type="project" value="UniProtKB-KW"/>
</dbReference>
<keyword evidence="3" id="KW-0547">Nucleotide-binding</keyword>
<evidence type="ECO:0000256" key="1">
    <source>
        <dbReference type="ARBA" id="ARBA00012513"/>
    </source>
</evidence>
<protein>
    <recommendedName>
        <fullName evidence="1">non-specific serine/threonine protein kinase</fullName>
        <ecNumber evidence="1">2.7.11.1</ecNumber>
    </recommendedName>
</protein>
<feature type="domain" description="Protein kinase" evidence="7">
    <location>
        <begin position="54"/>
        <end position="301"/>
    </location>
</feature>
<dbReference type="InterPro" id="IPR011009">
    <property type="entry name" value="Kinase-like_dom_sf"/>
</dbReference>
<dbReference type="InterPro" id="IPR042095">
    <property type="entry name" value="SUMF_sf"/>
</dbReference>
<dbReference type="Gene3D" id="3.30.200.20">
    <property type="entry name" value="Phosphorylase Kinase, domain 1"/>
    <property type="match status" value="1"/>
</dbReference>